<accession>A0A8X7S2F3</accession>
<gene>
    <name evidence="1" type="ORF">Bca52824_035045</name>
</gene>
<name>A0A8X7S2F3_BRACI</name>
<dbReference type="Proteomes" id="UP000886595">
    <property type="component" value="Unassembled WGS sequence"/>
</dbReference>
<organism evidence="1 2">
    <name type="scientific">Brassica carinata</name>
    <name type="common">Ethiopian mustard</name>
    <name type="synonym">Abyssinian cabbage</name>
    <dbReference type="NCBI Taxonomy" id="52824"/>
    <lineage>
        <taxon>Eukaryota</taxon>
        <taxon>Viridiplantae</taxon>
        <taxon>Streptophyta</taxon>
        <taxon>Embryophyta</taxon>
        <taxon>Tracheophyta</taxon>
        <taxon>Spermatophyta</taxon>
        <taxon>Magnoliopsida</taxon>
        <taxon>eudicotyledons</taxon>
        <taxon>Gunneridae</taxon>
        <taxon>Pentapetalae</taxon>
        <taxon>rosids</taxon>
        <taxon>malvids</taxon>
        <taxon>Brassicales</taxon>
        <taxon>Brassicaceae</taxon>
        <taxon>Brassiceae</taxon>
        <taxon>Brassica</taxon>
    </lineage>
</organism>
<sequence length="66" mass="7098">MDLAAGTLDGDGVGVEQDRREEMELVQSFRGEGRETDEKLDGSGRAEIDGVGSKTLVNLQVAVHRP</sequence>
<comment type="caution">
    <text evidence="1">The sequence shown here is derived from an EMBL/GenBank/DDBJ whole genome shotgun (WGS) entry which is preliminary data.</text>
</comment>
<proteinExistence type="predicted"/>
<protein>
    <submittedName>
        <fullName evidence="1">Uncharacterized protein</fullName>
    </submittedName>
</protein>
<evidence type="ECO:0000313" key="2">
    <source>
        <dbReference type="Proteomes" id="UP000886595"/>
    </source>
</evidence>
<reference evidence="1 2" key="1">
    <citation type="submission" date="2020-02" db="EMBL/GenBank/DDBJ databases">
        <authorList>
            <person name="Ma Q."/>
            <person name="Huang Y."/>
            <person name="Song X."/>
            <person name="Pei D."/>
        </authorList>
    </citation>
    <scope>NUCLEOTIDE SEQUENCE [LARGE SCALE GENOMIC DNA]</scope>
    <source>
        <strain evidence="1">Sxm20200214</strain>
        <tissue evidence="1">Leaf</tissue>
    </source>
</reference>
<keyword evidence="2" id="KW-1185">Reference proteome</keyword>
<dbReference type="EMBL" id="JAAMPC010000008">
    <property type="protein sequence ID" value="KAG2298573.1"/>
    <property type="molecule type" value="Genomic_DNA"/>
</dbReference>
<evidence type="ECO:0000313" key="1">
    <source>
        <dbReference type="EMBL" id="KAG2298573.1"/>
    </source>
</evidence>
<dbReference type="AlphaFoldDB" id="A0A8X7S2F3"/>